<dbReference type="Proteomes" id="UP000001811">
    <property type="component" value="Chromosome 1"/>
</dbReference>
<dbReference type="GO" id="GO:0005634">
    <property type="term" value="C:nucleus"/>
    <property type="evidence" value="ECO:0007669"/>
    <property type="project" value="UniProtKB-SubCell"/>
</dbReference>
<dbReference type="GO" id="GO:0006915">
    <property type="term" value="P:apoptotic process"/>
    <property type="evidence" value="ECO:0007669"/>
    <property type="project" value="UniProtKB-KW"/>
</dbReference>
<comment type="function">
    <text evidence="8">May be an anti-apoptotic protein involved in DNA repair or cell survival.</text>
</comment>
<organism evidence="13 14">
    <name type="scientific">Oryctolagus cuniculus</name>
    <name type="common">Rabbit</name>
    <dbReference type="NCBI Taxonomy" id="9986"/>
    <lineage>
        <taxon>Eukaryota</taxon>
        <taxon>Metazoa</taxon>
        <taxon>Chordata</taxon>
        <taxon>Craniata</taxon>
        <taxon>Vertebrata</taxon>
        <taxon>Euteleostomi</taxon>
        <taxon>Mammalia</taxon>
        <taxon>Eutheria</taxon>
        <taxon>Euarchontoglires</taxon>
        <taxon>Glires</taxon>
        <taxon>Lagomorpha</taxon>
        <taxon>Leporidae</taxon>
        <taxon>Oryctolagus</taxon>
    </lineage>
</organism>
<dbReference type="FunFam" id="2.40.50.140:FF:000217">
    <property type="entry name" value="DNA damage induced apoptosis suppressor"/>
    <property type="match status" value="1"/>
</dbReference>
<gene>
    <name evidence="13" type="primary">DDIAS</name>
</gene>
<dbReference type="PaxDb" id="9986-ENSOCUP00000026705"/>
<evidence type="ECO:0000259" key="12">
    <source>
        <dbReference type="Pfam" id="PF08646"/>
    </source>
</evidence>
<dbReference type="GO" id="GO:0097752">
    <property type="term" value="P:regulation of DNA stability"/>
    <property type="evidence" value="ECO:0007669"/>
    <property type="project" value="Ensembl"/>
</dbReference>
<sequence length="987" mass="109867">MNRRRKFLLASVLALQNSSFIYPSCPKCFSRIILASKRSSCPKCGSTDEAENASYRYKLSLKVAESNKLFVITVFGSCLDTFFGLTATGLHRYIQDPCKILDILDSDTTQSLLTKAVETCFVGQSFIFGVTNFETQRGQSSDSSNFLQQCYDHKREVKALVACQIILPDPSVAGFTVIDYFHQLLQTANFRKPHCASQSPNSHLLTSDHSNSDLSSTYGSDSTSYFFESCYREKVSRFWQPSLELTSIGSQHTDNDDFSALEQNKVIGTFHQNRKYFSFAEATDSNSCHDPIQGSWSLVSYMDKNSTAEKLDVEIGLQTNQLSTLPSSYHDVGLTDSNLFLLSKREPLDSNNTKSFHNVMEIKNRYTQCELPCNQHQDADSPTHLQEKSLYYSPSPLKLEEITSGSQDCDSKIWDDLPFSESLNKFLAVVESEIAVTQRDASHRKHDAGNSSEFHADHSRLSTMPPSAEALHTPPVALRSSQATVATDSSKDNFLSNCETNSSSSVQKESQPDSTTSLGRNISQFFLHNTILSAAFPSSKDSETTLKTIRDVPCGDESLCRPITSESDHSCLSIKYFNECGGKSFSEMNEKLTALCSRKYDDVSDLCKLKKQSYRWPKNKGDGFTICRKLTYSLEISCSSPNTSINTLKDIPYGHINDKLTQSCSAGLEGSYNASADLFDDVCKETGVATEITKKSQNILLHLGTSLAESHHAEADFSLKSLSENSSQPSQKLSMQNISACTHPRACSPPPLFQSDSEDDFEDSQDFVPCSQSTPVAGFQKTRIYGINKLFQKITAYSDVDANNRKTRISPKNDKLGATPNCPENIKTPNQIPRSPIITSILQPEVFKHSHIAEGLETDSDDWVPPTTKKVFVSDMLGFQVMSLRKCFAAHNSPDQKELPRKKPKHAKQRTDDCLIKKKFNLKNTLTAIVTKQKTPKCSCKSSAWISRESNLGLDSFSEVKHYFAFSENCPSAAPETKSAWSPELFS</sequence>
<dbReference type="AlphaFoldDB" id="A0A5F9D7M0"/>
<dbReference type="FunCoup" id="A0A5F9D7M0">
    <property type="interactions" value="764"/>
</dbReference>
<dbReference type="InterPro" id="IPR012340">
    <property type="entry name" value="NA-bd_OB-fold"/>
</dbReference>
<evidence type="ECO:0000256" key="6">
    <source>
        <dbReference type="ARBA" id="ARBA00023242"/>
    </source>
</evidence>
<dbReference type="CTD" id="220042"/>
<evidence type="ECO:0000313" key="13">
    <source>
        <dbReference type="Ensembl" id="ENSOCUP00000042227.1"/>
    </source>
</evidence>
<dbReference type="GO" id="GO:0051726">
    <property type="term" value="P:regulation of cell cycle"/>
    <property type="evidence" value="ECO:0007669"/>
    <property type="project" value="UniProtKB-KW"/>
</dbReference>
<keyword evidence="14" id="KW-1185">Reference proteome</keyword>
<dbReference type="EMBL" id="AAGW02008433">
    <property type="status" value="NOT_ANNOTATED_CDS"/>
    <property type="molecule type" value="Genomic_DNA"/>
</dbReference>
<dbReference type="SUPFAM" id="SSF50249">
    <property type="entry name" value="Nucleic acid-binding proteins"/>
    <property type="match status" value="1"/>
</dbReference>
<accession>A0A5F9D7M0</accession>
<evidence type="ECO:0000256" key="9">
    <source>
        <dbReference type="ARBA" id="ARBA00069059"/>
    </source>
</evidence>
<dbReference type="OMA" id="WQPSLEL"/>
<evidence type="ECO:0000313" key="14">
    <source>
        <dbReference type="Proteomes" id="UP000001811"/>
    </source>
</evidence>
<dbReference type="Gene3D" id="2.40.50.140">
    <property type="entry name" value="Nucleic acid-binding proteins"/>
    <property type="match status" value="1"/>
</dbReference>
<dbReference type="Pfam" id="PF08646">
    <property type="entry name" value="Rep_fac-A_C"/>
    <property type="match status" value="1"/>
</dbReference>
<evidence type="ECO:0000256" key="3">
    <source>
        <dbReference type="ARBA" id="ARBA00022490"/>
    </source>
</evidence>
<dbReference type="GeneID" id="100342259"/>
<feature type="region of interest" description="Disordered" evidence="11">
    <location>
        <begin position="805"/>
        <end position="830"/>
    </location>
</feature>
<dbReference type="Ensembl" id="ENSOCUT00000053996.1">
    <property type="protein sequence ID" value="ENSOCUP00000042227.1"/>
    <property type="gene ID" value="ENSOCUG00000007575.4"/>
</dbReference>
<dbReference type="PANTHER" id="PTHR35537:SF1">
    <property type="entry name" value="DNA DAMAGE-INDUCED APOPTOSIS SUPPRESSOR PROTEIN"/>
    <property type="match status" value="1"/>
</dbReference>
<dbReference type="STRING" id="9986.ENSOCUP00000042227"/>
<evidence type="ECO:0000256" key="8">
    <source>
        <dbReference type="ARBA" id="ARBA00053253"/>
    </source>
</evidence>
<dbReference type="InParanoid" id="A0A5F9D7M0"/>
<dbReference type="OrthoDB" id="9948238at2759"/>
<dbReference type="GO" id="GO:1902230">
    <property type="term" value="P:negative regulation of intrinsic apoptotic signaling pathway in response to DNA damage"/>
    <property type="evidence" value="ECO:0007669"/>
    <property type="project" value="Ensembl"/>
</dbReference>
<evidence type="ECO:0000256" key="11">
    <source>
        <dbReference type="SAM" id="MobiDB-lite"/>
    </source>
</evidence>
<dbReference type="InterPro" id="IPR043522">
    <property type="entry name" value="DDIAS"/>
</dbReference>
<evidence type="ECO:0000256" key="1">
    <source>
        <dbReference type="ARBA" id="ARBA00004123"/>
    </source>
</evidence>
<evidence type="ECO:0000256" key="7">
    <source>
        <dbReference type="ARBA" id="ARBA00023306"/>
    </source>
</evidence>
<dbReference type="Bgee" id="ENSOCUG00000007575">
    <property type="expression patterns" value="Expressed in testis and 12 other cell types or tissues"/>
</dbReference>
<dbReference type="KEGG" id="ocu:100342259"/>
<comment type="subcellular location">
    <subcellularLocation>
        <location evidence="2">Cytoplasm</location>
    </subcellularLocation>
    <subcellularLocation>
        <location evidence="1">Nucleus</location>
    </subcellularLocation>
</comment>
<dbReference type="GO" id="GO:0005737">
    <property type="term" value="C:cytoplasm"/>
    <property type="evidence" value="ECO:0007669"/>
    <property type="project" value="UniProtKB-SubCell"/>
</dbReference>
<evidence type="ECO:0000256" key="4">
    <source>
        <dbReference type="ARBA" id="ARBA00022703"/>
    </source>
</evidence>
<evidence type="ECO:0000256" key="2">
    <source>
        <dbReference type="ARBA" id="ARBA00004496"/>
    </source>
</evidence>
<keyword evidence="4" id="KW-0053">Apoptosis</keyword>
<dbReference type="PANTHER" id="PTHR35537">
    <property type="entry name" value="DNA DAMAGE-INDUCIBLE APOPTOSIS SUPPRESSOR PROTEIN DDIAS"/>
    <property type="match status" value="1"/>
</dbReference>
<feature type="region of interest" description="Disordered" evidence="11">
    <location>
        <begin position="438"/>
        <end position="471"/>
    </location>
</feature>
<dbReference type="GeneTree" id="ENSGT00390000014932"/>
<reference evidence="13" key="3">
    <citation type="submission" date="2025-09" db="UniProtKB">
        <authorList>
            <consortium name="Ensembl"/>
        </authorList>
    </citation>
    <scope>IDENTIFICATION</scope>
    <source>
        <strain evidence="13">Thorbecke</strain>
    </source>
</reference>
<reference evidence="13 14" key="1">
    <citation type="journal article" date="2011" name="Nature">
        <title>A high-resolution map of human evolutionary constraint using 29 mammals.</title>
        <authorList>
            <person name="Lindblad-Toh K."/>
            <person name="Garber M."/>
            <person name="Zuk O."/>
            <person name="Lin M.F."/>
            <person name="Parker B.J."/>
            <person name="Washietl S."/>
            <person name="Kheradpour P."/>
            <person name="Ernst J."/>
            <person name="Jordan G."/>
            <person name="Mauceli E."/>
            <person name="Ward L.D."/>
            <person name="Lowe C.B."/>
            <person name="Holloway A.K."/>
            <person name="Clamp M."/>
            <person name="Gnerre S."/>
            <person name="Alfoldi J."/>
            <person name="Beal K."/>
            <person name="Chang J."/>
            <person name="Clawson H."/>
            <person name="Cuff J."/>
            <person name="Di Palma F."/>
            <person name="Fitzgerald S."/>
            <person name="Flicek P."/>
            <person name="Guttman M."/>
            <person name="Hubisz M.J."/>
            <person name="Jaffe D.B."/>
            <person name="Jungreis I."/>
            <person name="Kent W.J."/>
            <person name="Kostka D."/>
            <person name="Lara M."/>
            <person name="Martins A.L."/>
            <person name="Massingham T."/>
            <person name="Moltke I."/>
            <person name="Raney B.J."/>
            <person name="Rasmussen M.D."/>
            <person name="Robinson J."/>
            <person name="Stark A."/>
            <person name="Vilella A.J."/>
            <person name="Wen J."/>
            <person name="Xie X."/>
            <person name="Zody M.C."/>
            <person name="Baldwin J."/>
            <person name="Bloom T."/>
            <person name="Chin C.W."/>
            <person name="Heiman D."/>
            <person name="Nicol R."/>
            <person name="Nusbaum C."/>
            <person name="Young S."/>
            <person name="Wilkinson J."/>
            <person name="Worley K.C."/>
            <person name="Kovar C.L."/>
            <person name="Muzny D.M."/>
            <person name="Gibbs R.A."/>
            <person name="Cree A."/>
            <person name="Dihn H.H."/>
            <person name="Fowler G."/>
            <person name="Jhangiani S."/>
            <person name="Joshi V."/>
            <person name="Lee S."/>
            <person name="Lewis L.R."/>
            <person name="Nazareth L.V."/>
            <person name="Okwuonu G."/>
            <person name="Santibanez J."/>
            <person name="Warren W.C."/>
            <person name="Mardis E.R."/>
            <person name="Weinstock G.M."/>
            <person name="Wilson R.K."/>
            <person name="Delehaunty K."/>
            <person name="Dooling D."/>
            <person name="Fronik C."/>
            <person name="Fulton L."/>
            <person name="Fulton B."/>
            <person name="Graves T."/>
            <person name="Minx P."/>
            <person name="Sodergren E."/>
            <person name="Birney E."/>
            <person name="Margulies E.H."/>
            <person name="Herrero J."/>
            <person name="Green E.D."/>
            <person name="Haussler D."/>
            <person name="Siepel A."/>
            <person name="Goldman N."/>
            <person name="Pollard K.S."/>
            <person name="Pedersen J.S."/>
            <person name="Lander E.S."/>
            <person name="Kellis M."/>
        </authorList>
    </citation>
    <scope>NUCLEOTIDE SEQUENCE [LARGE SCALE GENOMIC DNA]</scope>
    <source>
        <strain evidence="13 14">Thorbecke inbred</strain>
    </source>
</reference>
<protein>
    <recommendedName>
        <fullName evidence="9">DNA damage-induced apoptosis suppressor protein</fullName>
    </recommendedName>
    <alternativeName>
        <fullName evidence="10">Nitric oxide-inducible gene protein</fullName>
    </alternativeName>
</protein>
<keyword evidence="7" id="KW-0131">Cell cycle</keyword>
<keyword evidence="3" id="KW-0963">Cytoplasm</keyword>
<proteinExistence type="predicted"/>
<name>A0A5F9D7M0_RABIT</name>
<keyword evidence="5" id="KW-0338">Growth arrest</keyword>
<feature type="region of interest" description="Disordered" evidence="11">
    <location>
        <begin position="497"/>
        <end position="517"/>
    </location>
</feature>
<reference evidence="13" key="2">
    <citation type="submission" date="2025-08" db="UniProtKB">
        <authorList>
            <consortium name="Ensembl"/>
        </authorList>
    </citation>
    <scope>IDENTIFICATION</scope>
    <source>
        <strain evidence="13">Thorbecke</strain>
    </source>
</reference>
<dbReference type="InterPro" id="IPR013955">
    <property type="entry name" value="Rep_factor-A_C"/>
</dbReference>
<evidence type="ECO:0000256" key="10">
    <source>
        <dbReference type="ARBA" id="ARBA00075896"/>
    </source>
</evidence>
<keyword evidence="6" id="KW-0539">Nucleus</keyword>
<feature type="domain" description="Replication factor A C-terminal" evidence="12">
    <location>
        <begin position="10"/>
        <end position="93"/>
    </location>
</feature>
<evidence type="ECO:0000256" key="5">
    <source>
        <dbReference type="ARBA" id="ARBA00022810"/>
    </source>
</evidence>